<dbReference type="RefSeq" id="WP_260195379.1">
    <property type="nucleotide sequence ID" value="NZ_JAFFZE010000025.1"/>
</dbReference>
<feature type="compositionally biased region" description="Basic and acidic residues" evidence="1">
    <location>
        <begin position="1"/>
        <end position="10"/>
    </location>
</feature>
<dbReference type="Proteomes" id="UP001156441">
    <property type="component" value="Unassembled WGS sequence"/>
</dbReference>
<sequence>MNEHEFRDALRTNMSATPEPPPMNEGPVLDAARRDRRRRRAMWAGGGSAAAVVAIAVGVAVLVPSGSGDAPGLNVAAGQPSVSVTQTTEAPSSAVSTEETEPSWPNGQTDRTATEGPEYDAGMTVLTELEAAVPAGYETPDDLVGTGDLAGSPMRTHQANYDDTFDGVEVWTYSADVALTKGDGVGRLSAAVRTPGGPGVGEGCDMPPYWGGMGDCTEVLVDGKRVAVVTVPPGGRDQFDQWAGYRHEDGTLVYVGQAADRAFTNFPALDGLPFTAEQLAALAADPRFHLD</sequence>
<evidence type="ECO:0000256" key="2">
    <source>
        <dbReference type="SAM" id="Phobius"/>
    </source>
</evidence>
<keyword evidence="2" id="KW-1133">Transmembrane helix</keyword>
<protein>
    <submittedName>
        <fullName evidence="3">Uncharacterized protein</fullName>
    </submittedName>
</protein>
<name>A0ABT2JHZ2_9PSEU</name>
<feature type="region of interest" description="Disordered" evidence="1">
    <location>
        <begin position="78"/>
        <end position="116"/>
    </location>
</feature>
<feature type="compositionally biased region" description="Polar residues" evidence="1">
    <location>
        <begin position="80"/>
        <end position="111"/>
    </location>
</feature>
<dbReference type="EMBL" id="JAFFZE010000025">
    <property type="protein sequence ID" value="MCT2587505.1"/>
    <property type="molecule type" value="Genomic_DNA"/>
</dbReference>
<reference evidence="3 4" key="1">
    <citation type="submission" date="2021-02" db="EMBL/GenBank/DDBJ databases">
        <title>Actinophytocola xerophila sp. nov., isolated from soil of cotton cropping field.</title>
        <authorList>
            <person name="Huang R."/>
            <person name="Chen X."/>
            <person name="Ge X."/>
            <person name="Liu W."/>
        </authorList>
    </citation>
    <scope>NUCLEOTIDE SEQUENCE [LARGE SCALE GENOMIC DNA]</scope>
    <source>
        <strain evidence="3 4">S1-96</strain>
    </source>
</reference>
<gene>
    <name evidence="3" type="ORF">JT362_30710</name>
</gene>
<keyword evidence="2" id="KW-0472">Membrane</keyword>
<accession>A0ABT2JHZ2</accession>
<keyword evidence="4" id="KW-1185">Reference proteome</keyword>
<keyword evidence="2" id="KW-0812">Transmembrane</keyword>
<organism evidence="3 4">
    <name type="scientific">Actinophytocola gossypii</name>
    <dbReference type="NCBI Taxonomy" id="2812003"/>
    <lineage>
        <taxon>Bacteria</taxon>
        <taxon>Bacillati</taxon>
        <taxon>Actinomycetota</taxon>
        <taxon>Actinomycetes</taxon>
        <taxon>Pseudonocardiales</taxon>
        <taxon>Pseudonocardiaceae</taxon>
    </lineage>
</organism>
<evidence type="ECO:0000313" key="4">
    <source>
        <dbReference type="Proteomes" id="UP001156441"/>
    </source>
</evidence>
<comment type="caution">
    <text evidence="3">The sequence shown here is derived from an EMBL/GenBank/DDBJ whole genome shotgun (WGS) entry which is preliminary data.</text>
</comment>
<feature type="region of interest" description="Disordered" evidence="1">
    <location>
        <begin position="1"/>
        <end position="30"/>
    </location>
</feature>
<evidence type="ECO:0000313" key="3">
    <source>
        <dbReference type="EMBL" id="MCT2587505.1"/>
    </source>
</evidence>
<evidence type="ECO:0000256" key="1">
    <source>
        <dbReference type="SAM" id="MobiDB-lite"/>
    </source>
</evidence>
<feature type="transmembrane region" description="Helical" evidence="2">
    <location>
        <begin position="41"/>
        <end position="63"/>
    </location>
</feature>
<proteinExistence type="predicted"/>